<dbReference type="InterPro" id="IPR014031">
    <property type="entry name" value="Ketoacyl_synth_C"/>
</dbReference>
<comment type="caution">
    <text evidence="14">The sequence shown here is derived from an EMBL/GenBank/DDBJ whole genome shotgun (WGS) entry which is preliminary data.</text>
</comment>
<feature type="domain" description="PKS/mFAS DH" evidence="13">
    <location>
        <begin position="2613"/>
        <end position="2884"/>
    </location>
</feature>
<dbReference type="InterPro" id="IPR014030">
    <property type="entry name" value="Ketoacyl_synth_N"/>
</dbReference>
<dbReference type="SMART" id="SM00827">
    <property type="entry name" value="PKS_AT"/>
    <property type="match status" value="2"/>
</dbReference>
<dbReference type="Pfam" id="PF14765">
    <property type="entry name" value="PS-DH"/>
    <property type="match status" value="2"/>
</dbReference>
<dbReference type="PROSITE" id="PS00606">
    <property type="entry name" value="KS3_1"/>
    <property type="match status" value="2"/>
</dbReference>
<dbReference type="SUPFAM" id="SSF55048">
    <property type="entry name" value="Probable ACP-binding domain of malonyl-CoA ACP transacylase"/>
    <property type="match status" value="2"/>
</dbReference>
<feature type="compositionally biased region" description="Low complexity" evidence="10">
    <location>
        <begin position="3040"/>
        <end position="3056"/>
    </location>
</feature>
<dbReference type="InterPro" id="IPR055123">
    <property type="entry name" value="SpnB-like_Rossmann"/>
</dbReference>
<keyword evidence="7" id="KW-0511">Multifunctional enzyme</keyword>
<proteinExistence type="predicted"/>
<evidence type="ECO:0000256" key="4">
    <source>
        <dbReference type="ARBA" id="ARBA00022553"/>
    </source>
</evidence>
<feature type="domain" description="Ketosynthase family 3 (KS3)" evidence="12">
    <location>
        <begin position="34"/>
        <end position="458"/>
    </location>
</feature>
<dbReference type="PROSITE" id="PS52019">
    <property type="entry name" value="PKS_MFAS_DH"/>
    <property type="match status" value="2"/>
</dbReference>
<dbReference type="SUPFAM" id="SSF47336">
    <property type="entry name" value="ACP-like"/>
    <property type="match status" value="2"/>
</dbReference>
<dbReference type="SMART" id="SM01294">
    <property type="entry name" value="PKS_PP_betabranch"/>
    <property type="match status" value="1"/>
</dbReference>
<evidence type="ECO:0000256" key="5">
    <source>
        <dbReference type="ARBA" id="ARBA00022679"/>
    </source>
</evidence>
<dbReference type="InterPro" id="IPR001227">
    <property type="entry name" value="Ac_transferase_dom_sf"/>
</dbReference>
<dbReference type="Gene3D" id="3.40.50.720">
    <property type="entry name" value="NAD(P)-binding Rossmann-like Domain"/>
    <property type="match status" value="2"/>
</dbReference>
<dbReference type="Pfam" id="PF08659">
    <property type="entry name" value="KR"/>
    <property type="match status" value="2"/>
</dbReference>
<dbReference type="InterPro" id="IPR018201">
    <property type="entry name" value="Ketoacyl_synth_AS"/>
</dbReference>
<evidence type="ECO:0000313" key="15">
    <source>
        <dbReference type="Proteomes" id="UP001603418"/>
    </source>
</evidence>
<dbReference type="Pfam" id="PF00109">
    <property type="entry name" value="ketoacyl-synt"/>
    <property type="match status" value="2"/>
</dbReference>
<dbReference type="InterPro" id="IPR036291">
    <property type="entry name" value="NAD(P)-bd_dom_sf"/>
</dbReference>
<sequence length="3527" mass="367358">MDTSVEQIVEALRESLLENERLRRHNDQITEAAHEPVAIVAMSCRYPGGVQTPEQLWQLVDTGTDAVGDFPDDRGWDTEAIYDPDPDAPGRTHVREGGFLYDAARFDPGFFGISPREALAMDPQQRLLLETAWEAFERAGIDPHTLKGSRTGIYAGVMYHDYGSWLTEVPEGVEGYLGNGNLGSVASGRVSYLLGLEGPAVTVDTACSSSLVALHLAVQALRTGECTLALAGGVTVMSTPDTFIDFSRQRGLALDGRCKSFADGADGTGWGEGAGLLLLERLSDARRNGHRVLAVVRGSAVNQDGASNGLTAPNGPSQQRVIRAALANARLEPRQVHAVEAHGTGTPLGDPIEAQALLATYGQDRAEPLWLGSVKSNIGHTQAAAGVAGVIKMVMAMRHGRLPRTLHADRPTTQVDWEAGAVELLREARDWPADGEPRRAAVSSFGISGTNAHVIVEAAPETEPRAADPAWTGPLPLVLSGNGPHGLAAQARRLLDHLATATDPVPDIAHTLATGRAALDERAVVTAAGPSALAAGLTALAEGDDTAPNVVRGRPAAESRIAFVFPGQGSQWAGMAADLLDASPVFAARMADCATALAPVTDWDLIETVRSRQPLDRVDVVQPVLWAIMVSLAEVWRAHGVRPAAVVGHSQGEIAAACVAGALSLADGARVVALRSQAIARELSGRGGMMSVALPEPRVRDLLAPYDGRVSVAAVNGASSVVLSGDADALDALRETIVADGHRAKRLPVDYASHSAHVESIRQRLLSDLADIRPRPAEVPFYSTVTGARLDTTGLDAGYWYTNLRQTVLFEPATRTLLDAGYGVFVECSPHPVLLHSVEETADTADARITALGSLHRDDGGAERLLTALGEAFVAGIPVDWTPVFDGLPVRPADLPTYAFQRERYWLGRSAGGGDVTAAGLQATGHPLLGAAVPVAGGGTVFTGRLATATTPWLADHAVSGTPLLPGTALAELALGAGHRLGCAHLAELTLQAPLTLPERGAVQLQLHVAAADDTGHRALTVHSRPEGADDDAWTRHATGLLAPQTGVPAFDLTAWPPPGAEPVPAEDAYDRLAALGYDYGPAFQGLRALWRRGDETFAEVELPVEADAFALHPALFDAALHAGGLTAGGQDTALLPFSWTGVSLYAAGATALRVRLHGDETLSVRLADPTGAPVAEVEALVSRPVDPAALTSAARPDALYRLDWPALPAPEAPAPEYAVLDERGPAALETVPAWAVLPAGGDGPGTGTHRAAERVLRAVQDWLADERTASARLLVLTRGAVAAGEEDVTDLAGAAVWGLVRAAQGEHPGRFVLVDGEDTDTAVAVAAATGEPQLVLRDGTVRVPRLARATPSGPAPALDPEGTVLITGGTGVLGALVARHLVAEHGVRHVVLAGRSGTAADDFAGLDAEITVARCDAADREQLARLLDGIPPHRPLTAVVHLAGVLDDGLVTDQTGERLTAVLRPKADAAWHLHELTRDLGLAAFVLFSSAAGTLDGAGQSGYAAANAFLDALAAHRRHHGLPAHSLAWGFWAQRTGLTAHLTDADVARMARAGVRPLTTEEGLRLLDAALGAAEPLLLPVGLDLAVLRRATEVPAVLRGLVPARARRTAATHADSAPLAGRLAALGPAERDAALMELVRTHVAAVLGHGSDMTLDPRRSFRESGFDSLTAVELRNRLGAAVGLRLPATLVFDYPDAGALVAHLRTELFGERAEAAADVTVREADEPVAIVAMACRYPGGVATPEELWRLLADGGDGIGAFPADRGWDLDGLYDPEPGKAGHSSTRFGGFLYDAADFDPDFFGIGPREALAMDPQQRLLLETSWEALERAGIDPHSVRGSRTGVFAGVMYHDYGSRLRRVPEAVRDHLGNGSLGSVASGRVAYALGLEGPTLTVDTACSSSLVALHLAAQALRQGECALALAGGVSVMSTVDTFVDFSRQRNLAADGHAKSFADAADGTALSEGAGMLVLERLSDARRNGHPVLAVLRGSAVNQDGASNGLTAPNGPSQQRVIRQALASARLTTADVDVVEAHGTGTTLGDPIEAQALLATYGQDREQPLWLGSVKSNIGHTQAAAGVAGVIKMVMAMRHGVLPRTLHVDEPSTKVDWEAGNVRLLTEERDWPATDRPRRAGVSSFGISGTNVHAILEEAPAEEPAPAPATAPLLPLVVSGATPEALAAQAARLRAVAGRPLPDLARSLATDRAALTHRAAVVARDEDELLAALTALADGTASDAVVRGRPAGGRTAVLFTGQGAQRPGMGRGLYAAHPAFRDALDEVCQALDTHLDRPLRDVMWAEPGTEDAGLLDHTLYTQSALFAVETALYRLLESHGVRPDLLAGHSIGELTAAHAAGVWDLADAARLVAARGRLMQALPAGGAMLALDATEDEVLPHLGPEVSVAAVNGPRAVVVSGTEAAVAAVAAAFPGRRTKRLRVSHAFHSPLMDPMLAEFEKTARELRYAPPAIPLVSNLTGARAGEDEVCDPGYWVRHVRETVRFGDAVRALAADGVRTFLELGPDAVLSALGAPALADTEGAAFVPALRRDRDEERTYAALLGTAHVRGVPVDWPGVFAGTGARRTDLPTYAFQRRRLWLDDEPGAVTDAGGLGQAPAGHPMLGAALDLADDDRVTLTGRLSLATHPWLGDHAVAGVVLVPGSAFVELAVQAGDRTGCPHLAELTLERPLVLPGQGAVHLQVSAAAPDADGRRRLTVHARPEGTDDAWTRHATGVLAPRTAPEPAAVTDWPPAGAVPVDVTGTYDHLAAQGYAYGPLFRCLRGAWRLGEEVWAELALPDPAAADGFALHPALLDSTLHAIDLLDGQDPTVLTLPFSWEGVTVYATGATAVRLRLTPHGTDHMTLGLYDGTGAPVAEVASLRIREVTAGRLHAAAPEPGDLFRVRWTELPVAAGDFGSAPLTLTVDPDPGAEPPAAARESAVRALAALRRHLAGEPGDAPLVVLTRSAVAVHADDTPDPAQAVIWGLVRSAAVEHPGRFVLADTDGDPASAAVLAAAVATGAPELALRAGTVYAPELTRVTDPDPEPGETAGASASAPAGPARESALDPEGTVLVTGGTGSLGRLLARHLVTRHGVRRLLLAGRGGRLPEPGLLDDLAALGATVTVAACDVTDRDALAGLLASVPDAHPLTAVVHAAGVLDDGLVTDLTPERLQEVMRPKADAAWHLHELTRDLGLAAFVLFSSAAGTLGAAGQANYAAANAFLDALAARRRSEGLPALSLGWGLWDTGEGMAAGLGETELRRLARDGILPLPADRALALFDRALTTGGTPTAGDTPTTEGVQAAAGVLAADRALLLPVRVQVTEDAPALVRGLAPTAVRRTARPAAVPVAATVEALPDRLARLGAADALNLLVETVRGHVADVLGHGSAGAVDPQRPLGDLGVDSLAALELRNRLGADTGLRLSTTLTFDYPTSDALARHLLAELGVDGAAAPVDIEAEVVRLEELSGSALDSPALDEEQRARVAARLRTLTARWDGTGEWRDNGTGQGAGTGLETATADELFGILDDELGSFS</sequence>
<dbReference type="Pfam" id="PF00550">
    <property type="entry name" value="PP-binding"/>
    <property type="match status" value="2"/>
</dbReference>
<dbReference type="SUPFAM" id="SSF51735">
    <property type="entry name" value="NAD(P)-binding Rossmann-fold domains"/>
    <property type="match status" value="4"/>
</dbReference>
<evidence type="ECO:0000259" key="12">
    <source>
        <dbReference type="PROSITE" id="PS52004"/>
    </source>
</evidence>
<evidence type="ECO:0000259" key="11">
    <source>
        <dbReference type="PROSITE" id="PS50075"/>
    </source>
</evidence>
<evidence type="ECO:0000259" key="13">
    <source>
        <dbReference type="PROSITE" id="PS52019"/>
    </source>
</evidence>
<dbReference type="InterPro" id="IPR049900">
    <property type="entry name" value="PKS_mFAS_DH"/>
</dbReference>
<dbReference type="SMART" id="SM00826">
    <property type="entry name" value="PKS_DH"/>
    <property type="match status" value="2"/>
</dbReference>
<dbReference type="InterPro" id="IPR049551">
    <property type="entry name" value="PKS_DH_C"/>
</dbReference>
<dbReference type="InterPro" id="IPR042104">
    <property type="entry name" value="PKS_dehydratase_sf"/>
</dbReference>
<dbReference type="Pfam" id="PF16197">
    <property type="entry name" value="KAsynt_C_assoc"/>
    <property type="match status" value="2"/>
</dbReference>
<evidence type="ECO:0000256" key="10">
    <source>
        <dbReference type="SAM" id="MobiDB-lite"/>
    </source>
</evidence>
<feature type="active site" description="Proton donor; for dehydratase activity" evidence="9">
    <location>
        <position position="2807"/>
    </location>
</feature>
<feature type="active site" description="Proton acceptor; for dehydratase activity" evidence="9">
    <location>
        <position position="957"/>
    </location>
</feature>
<evidence type="ECO:0000256" key="6">
    <source>
        <dbReference type="ARBA" id="ARBA00023194"/>
    </source>
</evidence>
<dbReference type="InterPro" id="IPR016036">
    <property type="entry name" value="Malonyl_transacylase_ACP-bd"/>
</dbReference>
<dbReference type="InterPro" id="IPR057326">
    <property type="entry name" value="KR_dom"/>
</dbReference>
<dbReference type="Pfam" id="PF22953">
    <property type="entry name" value="SpnB_Rossmann"/>
    <property type="match status" value="2"/>
</dbReference>
<dbReference type="InterPro" id="IPR016039">
    <property type="entry name" value="Thiolase-like"/>
</dbReference>
<reference evidence="14 15" key="1">
    <citation type="submission" date="2024-10" db="EMBL/GenBank/DDBJ databases">
        <title>The Natural Products Discovery Center: Release of the First 8490 Sequenced Strains for Exploring Actinobacteria Biosynthetic Diversity.</title>
        <authorList>
            <person name="Kalkreuter E."/>
            <person name="Kautsar S.A."/>
            <person name="Yang D."/>
            <person name="Bader C.D."/>
            <person name="Teijaro C.N."/>
            <person name="Fluegel L."/>
            <person name="Davis C.M."/>
            <person name="Simpson J.R."/>
            <person name="Lauterbach L."/>
            <person name="Steele A.D."/>
            <person name="Gui C."/>
            <person name="Meng S."/>
            <person name="Li G."/>
            <person name="Viehrig K."/>
            <person name="Ye F."/>
            <person name="Su P."/>
            <person name="Kiefer A.F."/>
            <person name="Nichols A."/>
            <person name="Cepeda A.J."/>
            <person name="Yan W."/>
            <person name="Fan B."/>
            <person name="Jiang Y."/>
            <person name="Adhikari A."/>
            <person name="Zheng C.-J."/>
            <person name="Schuster L."/>
            <person name="Cowan T.M."/>
            <person name="Smanski M.J."/>
            <person name="Chevrette M.G."/>
            <person name="De Carvalho L.P.S."/>
            <person name="Shen B."/>
        </authorList>
    </citation>
    <scope>NUCLEOTIDE SEQUENCE [LARGE SCALE GENOMIC DNA]</scope>
    <source>
        <strain evidence="14 15">NPDC013366</strain>
    </source>
</reference>
<feature type="region of interest" description="C-terminal hotdog fold" evidence="9">
    <location>
        <begin position="2748"/>
        <end position="2884"/>
    </location>
</feature>
<dbReference type="RefSeq" id="WP_392079485.1">
    <property type="nucleotide sequence ID" value="NZ_JBICBM010000030.1"/>
</dbReference>
<evidence type="ECO:0000256" key="7">
    <source>
        <dbReference type="ARBA" id="ARBA00023268"/>
    </source>
</evidence>
<keyword evidence="4" id="KW-0597">Phosphoprotein</keyword>
<organism evidence="14 15">
    <name type="scientific">Streptomyces eurythermus</name>
    <dbReference type="NCBI Taxonomy" id="42237"/>
    <lineage>
        <taxon>Bacteria</taxon>
        <taxon>Bacillati</taxon>
        <taxon>Actinomycetota</taxon>
        <taxon>Actinomycetes</taxon>
        <taxon>Kitasatosporales</taxon>
        <taxon>Streptomycetaceae</taxon>
        <taxon>Streptomyces</taxon>
    </lineage>
</organism>
<dbReference type="PROSITE" id="PS00012">
    <property type="entry name" value="PHOSPHOPANTETHEINE"/>
    <property type="match status" value="2"/>
</dbReference>
<dbReference type="InterPro" id="IPR009081">
    <property type="entry name" value="PP-bd_ACP"/>
</dbReference>
<dbReference type="InterPro" id="IPR032821">
    <property type="entry name" value="PKS_assoc"/>
</dbReference>
<dbReference type="Pfam" id="PF02801">
    <property type="entry name" value="Ketoacyl-synt_C"/>
    <property type="match status" value="2"/>
</dbReference>
<dbReference type="Gene3D" id="3.40.47.10">
    <property type="match status" value="2"/>
</dbReference>
<feature type="domain" description="Ketosynthase family 3 (KS3)" evidence="12">
    <location>
        <begin position="1726"/>
        <end position="2150"/>
    </location>
</feature>
<dbReference type="Gene3D" id="3.30.70.3290">
    <property type="match status" value="2"/>
</dbReference>
<dbReference type="Gene3D" id="1.10.1200.10">
    <property type="entry name" value="ACP-like"/>
    <property type="match status" value="2"/>
</dbReference>
<feature type="domain" description="Carrier" evidence="11">
    <location>
        <begin position="1634"/>
        <end position="1709"/>
    </location>
</feature>
<dbReference type="EMBL" id="JBICBM010000030">
    <property type="protein sequence ID" value="MFF9887442.1"/>
    <property type="molecule type" value="Genomic_DNA"/>
</dbReference>
<dbReference type="InterPro" id="IPR020807">
    <property type="entry name" value="PKS_DH"/>
</dbReference>
<dbReference type="SUPFAM" id="SSF52151">
    <property type="entry name" value="FabD/lysophospholipase-like"/>
    <property type="match status" value="2"/>
</dbReference>
<keyword evidence="3" id="KW-0596">Phosphopantetheine</keyword>
<dbReference type="InterPro" id="IPR036736">
    <property type="entry name" value="ACP-like_sf"/>
</dbReference>
<evidence type="ECO:0000256" key="1">
    <source>
        <dbReference type="ARBA" id="ARBA00001957"/>
    </source>
</evidence>
<dbReference type="SMART" id="SM00822">
    <property type="entry name" value="PKS_KR"/>
    <property type="match status" value="2"/>
</dbReference>
<evidence type="ECO:0000313" key="14">
    <source>
        <dbReference type="EMBL" id="MFF9887442.1"/>
    </source>
</evidence>
<name>A0ABW6Z8F1_9ACTN</name>
<feature type="region of interest" description="N-terminal hotdog fold" evidence="9">
    <location>
        <begin position="2613"/>
        <end position="2736"/>
    </location>
</feature>
<dbReference type="SUPFAM" id="SSF53901">
    <property type="entry name" value="Thiolase-like"/>
    <property type="match status" value="2"/>
</dbReference>
<dbReference type="InterPro" id="IPR014043">
    <property type="entry name" value="Acyl_transferase_dom"/>
</dbReference>
<dbReference type="Gene3D" id="3.40.366.10">
    <property type="entry name" value="Malonyl-Coenzyme A Acyl Carrier Protein, domain 2"/>
    <property type="match status" value="2"/>
</dbReference>
<evidence type="ECO:0000256" key="8">
    <source>
        <dbReference type="ARBA" id="ARBA00023315"/>
    </source>
</evidence>
<evidence type="ECO:0000256" key="2">
    <source>
        <dbReference type="ARBA" id="ARBA00004792"/>
    </source>
</evidence>
<accession>A0ABW6Z8F1</accession>
<gene>
    <name evidence="14" type="ORF">ACF1HC_38640</name>
</gene>
<dbReference type="InterPro" id="IPR050091">
    <property type="entry name" value="PKS_NRPS_Biosynth_Enz"/>
</dbReference>
<dbReference type="Pfam" id="PF21089">
    <property type="entry name" value="PKS_DH_N"/>
    <property type="match status" value="2"/>
</dbReference>
<evidence type="ECO:0000256" key="3">
    <source>
        <dbReference type="ARBA" id="ARBA00022450"/>
    </source>
</evidence>
<dbReference type="SMART" id="SM00823">
    <property type="entry name" value="PKS_PP"/>
    <property type="match status" value="2"/>
</dbReference>
<feature type="domain" description="PKS/mFAS DH" evidence="13">
    <location>
        <begin position="926"/>
        <end position="1192"/>
    </location>
</feature>
<dbReference type="InterPro" id="IPR006162">
    <property type="entry name" value="Ppantetheine_attach_site"/>
</dbReference>
<dbReference type="InterPro" id="IPR016035">
    <property type="entry name" value="Acyl_Trfase/lysoPLipase"/>
</dbReference>
<dbReference type="InterPro" id="IPR049552">
    <property type="entry name" value="PKS_DH_N"/>
</dbReference>
<feature type="active site" description="Proton acceptor; for dehydratase activity" evidence="9">
    <location>
        <position position="2645"/>
    </location>
</feature>
<dbReference type="InterPro" id="IPR013968">
    <property type="entry name" value="PKS_KR"/>
</dbReference>
<dbReference type="Proteomes" id="UP001603418">
    <property type="component" value="Unassembled WGS sequence"/>
</dbReference>
<dbReference type="PANTHER" id="PTHR43775:SF51">
    <property type="entry name" value="INACTIVE PHENOLPHTHIOCEROL SYNTHESIS POLYKETIDE SYNTHASE TYPE I PKS1-RELATED"/>
    <property type="match status" value="1"/>
</dbReference>
<dbReference type="CDD" id="cd08956">
    <property type="entry name" value="KR_3_FAS_SDR_x"/>
    <property type="match status" value="2"/>
</dbReference>
<feature type="domain" description="Carrier" evidence="11">
    <location>
        <begin position="3363"/>
        <end position="3438"/>
    </location>
</feature>
<dbReference type="PANTHER" id="PTHR43775">
    <property type="entry name" value="FATTY ACID SYNTHASE"/>
    <property type="match status" value="1"/>
</dbReference>
<feature type="region of interest" description="N-terminal hotdog fold" evidence="9">
    <location>
        <begin position="926"/>
        <end position="1049"/>
    </location>
</feature>
<keyword evidence="15" id="KW-1185">Reference proteome</keyword>
<dbReference type="CDD" id="cd00833">
    <property type="entry name" value="PKS"/>
    <property type="match status" value="2"/>
</dbReference>
<protein>
    <submittedName>
        <fullName evidence="14">SDR family NAD(P)-dependent oxidoreductase</fullName>
    </submittedName>
</protein>
<feature type="region of interest" description="C-terminal hotdog fold" evidence="9">
    <location>
        <begin position="1061"/>
        <end position="1192"/>
    </location>
</feature>
<dbReference type="Pfam" id="PF08990">
    <property type="entry name" value="Docking"/>
    <property type="match status" value="1"/>
</dbReference>
<comment type="cofactor">
    <cofactor evidence="1">
        <name>pantetheine 4'-phosphate</name>
        <dbReference type="ChEBI" id="CHEBI:47942"/>
    </cofactor>
</comment>
<dbReference type="Gene3D" id="3.10.129.110">
    <property type="entry name" value="Polyketide synthase dehydratase"/>
    <property type="match status" value="2"/>
</dbReference>
<dbReference type="InterPro" id="IPR020806">
    <property type="entry name" value="PKS_PP-bd"/>
</dbReference>
<dbReference type="InterPro" id="IPR020841">
    <property type="entry name" value="PKS_Beta-ketoAc_synthase_dom"/>
</dbReference>
<dbReference type="PROSITE" id="PS50075">
    <property type="entry name" value="CARRIER"/>
    <property type="match status" value="2"/>
</dbReference>
<feature type="active site" description="Proton donor; for dehydratase activity" evidence="9">
    <location>
        <position position="1118"/>
    </location>
</feature>
<evidence type="ECO:0000256" key="9">
    <source>
        <dbReference type="PROSITE-ProRule" id="PRU01363"/>
    </source>
</evidence>
<dbReference type="PROSITE" id="PS52004">
    <property type="entry name" value="KS3_2"/>
    <property type="match status" value="2"/>
</dbReference>
<comment type="pathway">
    <text evidence="2">Antibiotic biosynthesis.</text>
</comment>
<keyword evidence="5" id="KW-0808">Transferase</keyword>
<dbReference type="InterPro" id="IPR015083">
    <property type="entry name" value="NorB/c/GfsB-D-like_docking"/>
</dbReference>
<dbReference type="Pfam" id="PF00698">
    <property type="entry name" value="Acyl_transf_1"/>
    <property type="match status" value="2"/>
</dbReference>
<feature type="region of interest" description="Disordered" evidence="10">
    <location>
        <begin position="3029"/>
        <end position="3058"/>
    </location>
</feature>
<dbReference type="SMART" id="SM00825">
    <property type="entry name" value="PKS_KS"/>
    <property type="match status" value="2"/>
</dbReference>
<keyword evidence="8" id="KW-0012">Acyltransferase</keyword>
<keyword evidence="6" id="KW-0045">Antibiotic biosynthesis</keyword>